<feature type="transmembrane region" description="Helical" evidence="7">
    <location>
        <begin position="71"/>
        <end position="92"/>
    </location>
</feature>
<dbReference type="Proteomes" id="UP001299546">
    <property type="component" value="Unassembled WGS sequence"/>
</dbReference>
<evidence type="ECO:0000313" key="8">
    <source>
        <dbReference type="EMBL" id="MCB7388284.1"/>
    </source>
</evidence>
<evidence type="ECO:0000256" key="2">
    <source>
        <dbReference type="ARBA" id="ARBA00022448"/>
    </source>
</evidence>
<dbReference type="RefSeq" id="WP_066731470.1">
    <property type="nucleotide sequence ID" value="NZ_JAJCIQ010000010.1"/>
</dbReference>
<evidence type="ECO:0000313" key="9">
    <source>
        <dbReference type="Proteomes" id="UP001299546"/>
    </source>
</evidence>
<feature type="transmembrane region" description="Helical" evidence="7">
    <location>
        <begin position="173"/>
        <end position="199"/>
    </location>
</feature>
<dbReference type="InterPro" id="IPR002528">
    <property type="entry name" value="MATE_fam"/>
</dbReference>
<dbReference type="PANTHER" id="PTHR42925:SF2">
    <property type="entry name" value="NA+ DRIVEN MULTIDRUG EFFLUX PUMP"/>
    <property type="match status" value="1"/>
</dbReference>
<evidence type="ECO:0000256" key="4">
    <source>
        <dbReference type="ARBA" id="ARBA00022692"/>
    </source>
</evidence>
<dbReference type="PANTHER" id="PTHR42925">
    <property type="entry name" value="MULTIDRUG AND TOXIN EFFLUX PROTEIN MATE FAMILY"/>
    <property type="match status" value="1"/>
</dbReference>
<feature type="transmembrane region" description="Helical" evidence="7">
    <location>
        <begin position="146"/>
        <end position="166"/>
    </location>
</feature>
<feature type="transmembrane region" description="Helical" evidence="7">
    <location>
        <begin position="415"/>
        <end position="437"/>
    </location>
</feature>
<dbReference type="PIRSF" id="PIRSF006603">
    <property type="entry name" value="DinF"/>
    <property type="match status" value="1"/>
</dbReference>
<accession>A0ABS8DKL1</accession>
<evidence type="ECO:0000256" key="3">
    <source>
        <dbReference type="ARBA" id="ARBA00022475"/>
    </source>
</evidence>
<dbReference type="InterPro" id="IPR048279">
    <property type="entry name" value="MdtK-like"/>
</dbReference>
<feature type="transmembrane region" description="Helical" evidence="7">
    <location>
        <begin position="205"/>
        <end position="228"/>
    </location>
</feature>
<comment type="subcellular location">
    <subcellularLocation>
        <location evidence="1">Cell membrane</location>
        <topology evidence="1">Multi-pass membrane protein</topology>
    </subcellularLocation>
</comment>
<evidence type="ECO:0000256" key="6">
    <source>
        <dbReference type="ARBA" id="ARBA00023136"/>
    </source>
</evidence>
<name>A0ABS8DKL1_9FIRM</name>
<reference evidence="8 9" key="1">
    <citation type="submission" date="2021-10" db="EMBL/GenBank/DDBJ databases">
        <title>Collection of gut derived symbiotic bacterial strains cultured from healthy donors.</title>
        <authorList>
            <person name="Lin H."/>
            <person name="Littmann E."/>
            <person name="Kohout C."/>
            <person name="Pamer E.G."/>
        </authorList>
    </citation>
    <scope>NUCLEOTIDE SEQUENCE [LARGE SCALE GENOMIC DNA]</scope>
    <source>
        <strain evidence="8 9">DFI.1.165</strain>
    </source>
</reference>
<feature type="transmembrane region" description="Helical" evidence="7">
    <location>
        <begin position="368"/>
        <end position="394"/>
    </location>
</feature>
<dbReference type="CDD" id="cd13134">
    <property type="entry name" value="MATE_like_8"/>
    <property type="match status" value="1"/>
</dbReference>
<feature type="transmembrane region" description="Helical" evidence="7">
    <location>
        <begin position="249"/>
        <end position="269"/>
    </location>
</feature>
<dbReference type="EMBL" id="JAJCIS010000010">
    <property type="protein sequence ID" value="MCB7388284.1"/>
    <property type="molecule type" value="Genomic_DNA"/>
</dbReference>
<feature type="transmembrane region" description="Helical" evidence="7">
    <location>
        <begin position="294"/>
        <end position="314"/>
    </location>
</feature>
<proteinExistence type="predicted"/>
<dbReference type="NCBIfam" id="TIGR00797">
    <property type="entry name" value="matE"/>
    <property type="match status" value="1"/>
</dbReference>
<gene>
    <name evidence="8" type="ORF">LIZ65_13425</name>
</gene>
<feature type="transmembrane region" description="Helical" evidence="7">
    <location>
        <begin position="334"/>
        <end position="356"/>
    </location>
</feature>
<keyword evidence="3" id="KW-1003">Cell membrane</keyword>
<protein>
    <submittedName>
        <fullName evidence="8">MATE family efflux transporter</fullName>
    </submittedName>
</protein>
<dbReference type="InterPro" id="IPR047135">
    <property type="entry name" value="YsiQ"/>
</dbReference>
<keyword evidence="4 7" id="KW-0812">Transmembrane</keyword>
<feature type="transmembrane region" description="Helical" evidence="7">
    <location>
        <begin position="104"/>
        <end position="126"/>
    </location>
</feature>
<keyword evidence="2" id="KW-0813">Transport</keyword>
<comment type="caution">
    <text evidence="8">The sequence shown here is derived from an EMBL/GenBank/DDBJ whole genome shotgun (WGS) entry which is preliminary data.</text>
</comment>
<evidence type="ECO:0000256" key="5">
    <source>
        <dbReference type="ARBA" id="ARBA00022989"/>
    </source>
</evidence>
<feature type="transmembrane region" description="Helical" evidence="7">
    <location>
        <begin position="27"/>
        <end position="51"/>
    </location>
</feature>
<keyword evidence="9" id="KW-1185">Reference proteome</keyword>
<evidence type="ECO:0000256" key="1">
    <source>
        <dbReference type="ARBA" id="ARBA00004651"/>
    </source>
</evidence>
<dbReference type="Pfam" id="PF01554">
    <property type="entry name" value="MatE"/>
    <property type="match status" value="2"/>
</dbReference>
<keyword evidence="6 7" id="KW-0472">Membrane</keyword>
<organism evidence="8 9">
    <name type="scientific">Bariatricus massiliensis</name>
    <dbReference type="NCBI Taxonomy" id="1745713"/>
    <lineage>
        <taxon>Bacteria</taxon>
        <taxon>Bacillati</taxon>
        <taxon>Bacillota</taxon>
        <taxon>Clostridia</taxon>
        <taxon>Lachnospirales</taxon>
        <taxon>Lachnospiraceae</taxon>
        <taxon>Bariatricus</taxon>
    </lineage>
</organism>
<keyword evidence="5 7" id="KW-1133">Transmembrane helix</keyword>
<sequence length="470" mass="51505">MFIKSFRRRTTDKNTINVDWGRFYRQVLMLVVPMAIQNLINVGVTAADVLMLGWVGEKVLSGASLAGQVQFIMTLILYGVTSGATVLTAQYWGKKDTRTIEKILGIGLTIGAVSAVVFTLAAELIPQYLMRIYTTDAEVIAEGVKYLRIVGISYLFMAVTQIYLYIMRSIERVVVATVVYSVSLVNNIVINAILIFGLLGFPKMGIMGAAIGTLSSRVIELCIVIWYAKVKNKTVRFHLRDMWHIDKVLLKDFFVYATPVILNELMWGLGSSANTAVIGHLGSAAVAANSVAQVARQLATVVVFGVSNATAIYLGKTIGEKKYELAKAYGRRFVWLSVVTGALGGCVILLAIPVATHFMVLSPQAQGYLAFMFFVMSYFTLAQSVNTTLVVGVFRSGGDTKFGLALDVSTMWGCSILLGAAAAFIFHAGVPVVYMILMSDEVIKLPITIKRFLSYKWIKDVTREKSELAI</sequence>
<evidence type="ECO:0000256" key="7">
    <source>
        <dbReference type="SAM" id="Phobius"/>
    </source>
</evidence>